<evidence type="ECO:0000313" key="2">
    <source>
        <dbReference type="EMBL" id="DAF94099.1"/>
    </source>
</evidence>
<protein>
    <submittedName>
        <fullName evidence="2">Uncharacterized protein</fullName>
    </submittedName>
</protein>
<dbReference type="EMBL" id="BK016090">
    <property type="protein sequence ID" value="DAF94099.1"/>
    <property type="molecule type" value="Genomic_DNA"/>
</dbReference>
<proteinExistence type="predicted"/>
<organism evidence="2">
    <name type="scientific">Myoviridae sp. ctu2j3</name>
    <dbReference type="NCBI Taxonomy" id="2825197"/>
    <lineage>
        <taxon>Viruses</taxon>
        <taxon>Duplodnaviria</taxon>
        <taxon>Heunggongvirae</taxon>
        <taxon>Uroviricota</taxon>
        <taxon>Caudoviricetes</taxon>
    </lineage>
</organism>
<evidence type="ECO:0000256" key="1">
    <source>
        <dbReference type="SAM" id="MobiDB-lite"/>
    </source>
</evidence>
<dbReference type="EMBL" id="BK016090">
    <property type="protein sequence ID" value="DAF94312.1"/>
    <property type="molecule type" value="Genomic_DNA"/>
</dbReference>
<accession>A0A8S5UI45</accession>
<sequence>MGESERIPNPNCRGRGTASVLQPDLSRAGLRGSWG</sequence>
<name>A0A8S5UI45_9CAUD</name>
<reference evidence="2" key="1">
    <citation type="journal article" date="2021" name="Proc. Natl. Acad. Sci. U.S.A.">
        <title>A Catalog of Tens of Thousands of Viruses from Human Metagenomes Reveals Hidden Associations with Chronic Diseases.</title>
        <authorList>
            <person name="Tisza M.J."/>
            <person name="Buck C.B."/>
        </authorList>
    </citation>
    <scope>NUCLEOTIDE SEQUENCE</scope>
    <source>
        <strain evidence="2">Ctu2j3</strain>
    </source>
</reference>
<feature type="region of interest" description="Disordered" evidence="1">
    <location>
        <begin position="1"/>
        <end position="35"/>
    </location>
</feature>